<dbReference type="InterPro" id="IPR002641">
    <property type="entry name" value="PNPLA_dom"/>
</dbReference>
<comment type="caution">
    <text evidence="4">Lacks conserved residue(s) required for the propagation of feature annotation.</text>
</comment>
<keyword evidence="1 4" id="KW-0378">Hydrolase</keyword>
<dbReference type="CDD" id="cd07208">
    <property type="entry name" value="Pat_hypo_Ecoli_yjju_like"/>
    <property type="match status" value="1"/>
</dbReference>
<proteinExistence type="predicted"/>
<protein>
    <submittedName>
        <fullName evidence="6">Patatin/cPLA2 family phospholipase</fullName>
    </submittedName>
</protein>
<dbReference type="Proteomes" id="UP001243212">
    <property type="component" value="Unassembled WGS sequence"/>
</dbReference>
<sequence length="289" mass="32442">MIEDTALVLEGGGMRASYTAPVVQTLLDLGVNFPLVAGISAGATHAANFLSRERERARSGFVEFAGDPKFGNLRSFAEGKGLFNARYIYEEATVDDGPLPYNFQTYRTNPADVRIGSFNSVTGSTQYWTKAELDEPDKLMRAVRASSTMPVIMPPIEIRGELHVDGALGSSGGIPLDAAEEAGCERYIVVLTRSRDYVKRPPRNPRILERLLPDLPLVAQAANDRWRNYNTARERIRELESAGKAWVFWPRHMMVSNQERNVSRLRRNYNRGRLQILEQLPSLRDFLGI</sequence>
<dbReference type="InterPro" id="IPR045943">
    <property type="entry name" value="DUF6363"/>
</dbReference>
<evidence type="ECO:0000256" key="4">
    <source>
        <dbReference type="PROSITE-ProRule" id="PRU01161"/>
    </source>
</evidence>
<gene>
    <name evidence="6" type="ORF">J2S70_001158</name>
</gene>
<keyword evidence="2 4" id="KW-0442">Lipid degradation</keyword>
<dbReference type="InterPro" id="IPR037483">
    <property type="entry name" value="YjjU-like"/>
</dbReference>
<organism evidence="6 7">
    <name type="scientific">Trueperella bonasi</name>
    <dbReference type="NCBI Taxonomy" id="312286"/>
    <lineage>
        <taxon>Bacteria</taxon>
        <taxon>Bacillati</taxon>
        <taxon>Actinomycetota</taxon>
        <taxon>Actinomycetes</taxon>
        <taxon>Actinomycetales</taxon>
        <taxon>Actinomycetaceae</taxon>
        <taxon>Trueperella</taxon>
    </lineage>
</organism>
<evidence type="ECO:0000256" key="2">
    <source>
        <dbReference type="ARBA" id="ARBA00022963"/>
    </source>
</evidence>
<dbReference type="Pfam" id="PF19890">
    <property type="entry name" value="DUF6363"/>
    <property type="match status" value="1"/>
</dbReference>
<dbReference type="PANTHER" id="PTHR14226">
    <property type="entry name" value="NEUROPATHY TARGET ESTERASE/SWISS CHEESE D.MELANOGASTER"/>
    <property type="match status" value="1"/>
</dbReference>
<dbReference type="PROSITE" id="PS51635">
    <property type="entry name" value="PNPLA"/>
    <property type="match status" value="1"/>
</dbReference>
<dbReference type="Gene3D" id="3.40.1090.10">
    <property type="entry name" value="Cytosolic phospholipase A2 catalytic domain"/>
    <property type="match status" value="2"/>
</dbReference>
<dbReference type="RefSeq" id="WP_307682790.1">
    <property type="nucleotide sequence ID" value="NZ_JAUSQX010000001.1"/>
</dbReference>
<reference evidence="6 7" key="1">
    <citation type="submission" date="2023-07" db="EMBL/GenBank/DDBJ databases">
        <title>Sequencing the genomes of 1000 actinobacteria strains.</title>
        <authorList>
            <person name="Klenk H.-P."/>
        </authorList>
    </citation>
    <scope>NUCLEOTIDE SEQUENCE [LARGE SCALE GENOMIC DNA]</scope>
    <source>
        <strain evidence="6 7">DSM 17163</strain>
    </source>
</reference>
<dbReference type="SUPFAM" id="SSF52151">
    <property type="entry name" value="FabD/lysophospholipase-like"/>
    <property type="match status" value="1"/>
</dbReference>
<keyword evidence="3 4" id="KW-0443">Lipid metabolism</keyword>
<evidence type="ECO:0000313" key="6">
    <source>
        <dbReference type="EMBL" id="MDP9806576.1"/>
    </source>
</evidence>
<dbReference type="EMBL" id="JAUSQX010000001">
    <property type="protein sequence ID" value="MDP9806576.1"/>
    <property type="molecule type" value="Genomic_DNA"/>
</dbReference>
<dbReference type="InterPro" id="IPR050301">
    <property type="entry name" value="NTE"/>
</dbReference>
<dbReference type="InterPro" id="IPR016035">
    <property type="entry name" value="Acyl_Trfase/lysoPLipase"/>
</dbReference>
<feature type="short sequence motif" description="GXSXG" evidence="4">
    <location>
        <begin position="38"/>
        <end position="42"/>
    </location>
</feature>
<dbReference type="PANTHER" id="PTHR14226:SF25">
    <property type="entry name" value="PHOSPHOESTERASE"/>
    <property type="match status" value="1"/>
</dbReference>
<evidence type="ECO:0000256" key="3">
    <source>
        <dbReference type="ARBA" id="ARBA00023098"/>
    </source>
</evidence>
<evidence type="ECO:0000313" key="7">
    <source>
        <dbReference type="Proteomes" id="UP001243212"/>
    </source>
</evidence>
<feature type="active site" description="Nucleophile" evidence="4">
    <location>
        <position position="40"/>
    </location>
</feature>
<evidence type="ECO:0000259" key="5">
    <source>
        <dbReference type="PROSITE" id="PS51635"/>
    </source>
</evidence>
<dbReference type="Pfam" id="PF01734">
    <property type="entry name" value="Patatin"/>
    <property type="match status" value="1"/>
</dbReference>
<comment type="caution">
    <text evidence="6">The sequence shown here is derived from an EMBL/GenBank/DDBJ whole genome shotgun (WGS) entry which is preliminary data.</text>
</comment>
<feature type="active site" description="Proton acceptor" evidence="4">
    <location>
        <position position="165"/>
    </location>
</feature>
<feature type="short sequence motif" description="DGA/G" evidence="4">
    <location>
        <begin position="165"/>
        <end position="167"/>
    </location>
</feature>
<name>A0ABT9NGQ3_9ACTO</name>
<feature type="domain" description="PNPLA" evidence="5">
    <location>
        <begin position="7"/>
        <end position="180"/>
    </location>
</feature>
<accession>A0ABT9NGQ3</accession>
<keyword evidence="7" id="KW-1185">Reference proteome</keyword>
<evidence type="ECO:0000256" key="1">
    <source>
        <dbReference type="ARBA" id="ARBA00022801"/>
    </source>
</evidence>